<evidence type="ECO:0000256" key="8">
    <source>
        <dbReference type="ARBA" id="ARBA00023136"/>
    </source>
</evidence>
<feature type="transmembrane region" description="Helical" evidence="9">
    <location>
        <begin position="379"/>
        <end position="396"/>
    </location>
</feature>
<evidence type="ECO:0000256" key="2">
    <source>
        <dbReference type="ARBA" id="ARBA00008540"/>
    </source>
</evidence>
<evidence type="ECO:0000313" key="11">
    <source>
        <dbReference type="Proteomes" id="UP001516588"/>
    </source>
</evidence>
<dbReference type="Pfam" id="PF05525">
    <property type="entry name" value="Branch_AA_trans"/>
    <property type="match status" value="1"/>
</dbReference>
<dbReference type="Proteomes" id="UP001516588">
    <property type="component" value="Unassembled WGS sequence"/>
</dbReference>
<keyword evidence="6 9" id="KW-0029">Amino-acid transport</keyword>
<reference evidence="10 11" key="1">
    <citation type="submission" date="2020-10" db="EMBL/GenBank/DDBJ databases">
        <title>ChiBAC.</title>
        <authorList>
            <person name="Zenner C."/>
            <person name="Hitch T.C.A."/>
            <person name="Clavel T."/>
        </authorList>
    </citation>
    <scope>NUCLEOTIDE SEQUENCE [LARGE SCALE GENOMIC DNA]</scope>
    <source>
        <strain evidence="10 11">DSM 108706</strain>
    </source>
</reference>
<dbReference type="PANTHER" id="PTHR30588">
    <property type="entry name" value="BRANCHED-CHAIN AMINO ACID TRANSPORT SYSTEM 2 CARRIER PROTEIN"/>
    <property type="match status" value="1"/>
</dbReference>
<feature type="transmembrane region" description="Helical" evidence="9">
    <location>
        <begin position="416"/>
        <end position="436"/>
    </location>
</feature>
<gene>
    <name evidence="10" type="primary">brnQ</name>
    <name evidence="10" type="ORF">INF20_04210</name>
</gene>
<feature type="transmembrane region" description="Helical" evidence="9">
    <location>
        <begin position="234"/>
        <end position="254"/>
    </location>
</feature>
<dbReference type="NCBIfam" id="TIGR00796">
    <property type="entry name" value="livcs"/>
    <property type="match status" value="1"/>
</dbReference>
<comment type="subcellular location">
    <subcellularLocation>
        <location evidence="1 9">Cell membrane</location>
        <topology evidence="1 9">Multi-pass membrane protein</topology>
    </subcellularLocation>
</comment>
<dbReference type="PANTHER" id="PTHR30588:SF0">
    <property type="entry name" value="BRANCHED-CHAIN AMINO ACID PERMEASE BRNQ"/>
    <property type="match status" value="1"/>
</dbReference>
<accession>A0ABR9QXB2</accession>
<feature type="transmembrane region" description="Helical" evidence="9">
    <location>
        <begin position="195"/>
        <end position="213"/>
    </location>
</feature>
<feature type="transmembrane region" description="Helical" evidence="9">
    <location>
        <begin position="323"/>
        <end position="343"/>
    </location>
</feature>
<keyword evidence="5 9" id="KW-0812">Transmembrane</keyword>
<keyword evidence="4" id="KW-1003">Cell membrane</keyword>
<keyword evidence="8 9" id="KW-0472">Membrane</keyword>
<comment type="caution">
    <text evidence="10">The sequence shown here is derived from an EMBL/GenBank/DDBJ whole genome shotgun (WGS) entry which is preliminary data.</text>
</comment>
<feature type="transmembrane region" description="Helical" evidence="9">
    <location>
        <begin position="88"/>
        <end position="106"/>
    </location>
</feature>
<keyword evidence="3 9" id="KW-0813">Transport</keyword>
<dbReference type="EMBL" id="JADCKA010000005">
    <property type="protein sequence ID" value="MBE5035486.1"/>
    <property type="molecule type" value="Genomic_DNA"/>
</dbReference>
<keyword evidence="11" id="KW-1185">Reference proteome</keyword>
<evidence type="ECO:0000256" key="3">
    <source>
        <dbReference type="ARBA" id="ARBA00022448"/>
    </source>
</evidence>
<evidence type="ECO:0000256" key="7">
    <source>
        <dbReference type="ARBA" id="ARBA00022989"/>
    </source>
</evidence>
<name>A0ABR9QXB2_9FIRM</name>
<feature type="transmembrane region" description="Helical" evidence="9">
    <location>
        <begin position="46"/>
        <end position="68"/>
    </location>
</feature>
<feature type="transmembrane region" description="Helical" evidence="9">
    <location>
        <begin position="349"/>
        <end position="367"/>
    </location>
</feature>
<proteinExistence type="inferred from homology"/>
<evidence type="ECO:0000313" key="10">
    <source>
        <dbReference type="EMBL" id="MBE5035486.1"/>
    </source>
</evidence>
<dbReference type="InterPro" id="IPR004685">
    <property type="entry name" value="Brnchd-chn_aa_trnsp_Livcs"/>
</dbReference>
<feature type="transmembrane region" description="Helical" evidence="9">
    <location>
        <begin position="288"/>
        <end position="311"/>
    </location>
</feature>
<feature type="transmembrane region" description="Helical" evidence="9">
    <location>
        <begin position="126"/>
        <end position="144"/>
    </location>
</feature>
<dbReference type="RefSeq" id="WP_226385132.1">
    <property type="nucleotide sequence ID" value="NZ_JADCKA010000005.1"/>
</dbReference>
<comment type="similarity">
    <text evidence="2 9">Belongs to the branched chain amino acid transporter family.</text>
</comment>
<evidence type="ECO:0000256" key="1">
    <source>
        <dbReference type="ARBA" id="ARBA00004651"/>
    </source>
</evidence>
<sequence length="448" mass="47045">MSENLNKKRRSGVDVMTVGFALFAMFFGAGNLIFPPELGVKAGPDWWIGVVCFILADAGIALIALFSLIKYDGDIEKITGTVGQKMGVVINAIMILCIGVLVATPRTAATTFEMGFTPITGIDSKIALAVFSVVYFAIVLVLTIKPSRVVDIVGNILTPVLLITLAIIIVIGFVAPAADIQPAMVDTTVKDGIYNGYQTLDGMAALFFGMIIITSIKDKGYTEKSETNGMTAKAAVLAAILLCLVYGGLGYLGASTGQLWHSDVAAGTINQAGLLANIAEELVGRPGLIILGVIVAFACLTTAIGLTSATANFFSGISNGKLSYGKAVVITCILTTLICNLGLSQIVAFAAPILGLVYPPVIVLFLLSYASKQSLKRNVYVCTAGLAFLQSLIMTICDTFGVEGLNWIHSLPLDTYGFGWVVPAIVGLIIGFIIPGPKMAEVEAKRAA</sequence>
<feature type="transmembrane region" description="Helical" evidence="9">
    <location>
        <begin position="12"/>
        <end position="34"/>
    </location>
</feature>
<evidence type="ECO:0000256" key="4">
    <source>
        <dbReference type="ARBA" id="ARBA00022475"/>
    </source>
</evidence>
<protein>
    <recommendedName>
        <fullName evidence="9">Branched-chain amino acid transport system carrier protein</fullName>
    </recommendedName>
</protein>
<comment type="function">
    <text evidence="9">Component of the transport system for branched-chain amino acids.</text>
</comment>
<evidence type="ECO:0000256" key="6">
    <source>
        <dbReference type="ARBA" id="ARBA00022970"/>
    </source>
</evidence>
<evidence type="ECO:0000256" key="5">
    <source>
        <dbReference type="ARBA" id="ARBA00022692"/>
    </source>
</evidence>
<organism evidence="10 11">
    <name type="scientific">Gallibacter intestinalis</name>
    <dbReference type="NCBI Taxonomy" id="2779356"/>
    <lineage>
        <taxon>Bacteria</taxon>
        <taxon>Bacillati</taxon>
        <taxon>Bacillota</taxon>
        <taxon>Clostridia</taxon>
        <taxon>Eubacteriales</taxon>
        <taxon>Eubacteriaceae</taxon>
        <taxon>Gallibacter</taxon>
    </lineage>
</organism>
<evidence type="ECO:0000256" key="9">
    <source>
        <dbReference type="RuleBase" id="RU362122"/>
    </source>
</evidence>
<keyword evidence="7 9" id="KW-1133">Transmembrane helix</keyword>
<feature type="transmembrane region" description="Helical" evidence="9">
    <location>
        <begin position="156"/>
        <end position="175"/>
    </location>
</feature>